<keyword evidence="4 5" id="KW-0012">Acyltransferase</keyword>
<dbReference type="PANTHER" id="PTHR43300">
    <property type="entry name" value="ACETYLTRANSFERASE"/>
    <property type="match status" value="1"/>
</dbReference>
<sequence>MANLNQLMNVQRNVMKWRIHFLNRFWGMSIDPTARISMSAKLDKTNPRGVHIGERSYVAFGATILCHDMTRGMYQDTYIGRYCFIGARSLIMPGVTIGDESIIAAGAVVTRDVPSRSIVAGNPATIIRENIEVGPYGRFLSAGMSRADRAAYEAAREKTES</sequence>
<dbReference type="Proteomes" id="UP001595681">
    <property type="component" value="Unassembled WGS sequence"/>
</dbReference>
<dbReference type="PANTHER" id="PTHR43300:SF11">
    <property type="entry name" value="ACETYLTRANSFERASE RV3034C-RELATED"/>
    <property type="match status" value="1"/>
</dbReference>
<accession>A0ABV7ND28</accession>
<dbReference type="PROSITE" id="PS00101">
    <property type="entry name" value="HEXAPEP_TRANSFERASES"/>
    <property type="match status" value="1"/>
</dbReference>
<name>A0ABV7ND28_9SPHN</name>
<dbReference type="InterPro" id="IPR011004">
    <property type="entry name" value="Trimer_LpxA-like_sf"/>
</dbReference>
<dbReference type="InterPro" id="IPR001451">
    <property type="entry name" value="Hexapep"/>
</dbReference>
<protein>
    <submittedName>
        <fullName evidence="5">Acyltransferase</fullName>
    </submittedName>
</protein>
<evidence type="ECO:0000313" key="6">
    <source>
        <dbReference type="Proteomes" id="UP001595681"/>
    </source>
</evidence>
<dbReference type="EMBL" id="JBHRVU010000004">
    <property type="protein sequence ID" value="MFC3441165.1"/>
    <property type="molecule type" value="Genomic_DNA"/>
</dbReference>
<evidence type="ECO:0000256" key="3">
    <source>
        <dbReference type="ARBA" id="ARBA00022737"/>
    </source>
</evidence>
<keyword evidence="6" id="KW-1185">Reference proteome</keyword>
<gene>
    <name evidence="5" type="ORF">ACFOKF_08135</name>
</gene>
<dbReference type="Gene3D" id="2.160.10.10">
    <property type="entry name" value="Hexapeptide repeat proteins"/>
    <property type="match status" value="1"/>
</dbReference>
<evidence type="ECO:0000256" key="4">
    <source>
        <dbReference type="ARBA" id="ARBA00023315"/>
    </source>
</evidence>
<evidence type="ECO:0000256" key="2">
    <source>
        <dbReference type="ARBA" id="ARBA00022679"/>
    </source>
</evidence>
<reference evidence="6" key="1">
    <citation type="journal article" date="2019" name="Int. J. Syst. Evol. Microbiol.">
        <title>The Global Catalogue of Microorganisms (GCM) 10K type strain sequencing project: providing services to taxonomists for standard genome sequencing and annotation.</title>
        <authorList>
            <consortium name="The Broad Institute Genomics Platform"/>
            <consortium name="The Broad Institute Genome Sequencing Center for Infectious Disease"/>
            <person name="Wu L."/>
            <person name="Ma J."/>
        </authorList>
    </citation>
    <scope>NUCLEOTIDE SEQUENCE [LARGE SCALE GENOMIC DNA]</scope>
    <source>
        <strain evidence="6">CCM 7491</strain>
    </source>
</reference>
<proteinExistence type="inferred from homology"/>
<dbReference type="SUPFAM" id="SSF51161">
    <property type="entry name" value="Trimeric LpxA-like enzymes"/>
    <property type="match status" value="1"/>
</dbReference>
<evidence type="ECO:0000313" key="5">
    <source>
        <dbReference type="EMBL" id="MFC3441165.1"/>
    </source>
</evidence>
<dbReference type="InterPro" id="IPR050179">
    <property type="entry name" value="Trans_hexapeptide_repeat"/>
</dbReference>
<dbReference type="InterPro" id="IPR018357">
    <property type="entry name" value="Hexapep_transf_CS"/>
</dbReference>
<dbReference type="GO" id="GO:0016746">
    <property type="term" value="F:acyltransferase activity"/>
    <property type="evidence" value="ECO:0007669"/>
    <property type="project" value="UniProtKB-KW"/>
</dbReference>
<keyword evidence="2" id="KW-0808">Transferase</keyword>
<comment type="similarity">
    <text evidence="1">Belongs to the transferase hexapeptide repeat family.</text>
</comment>
<evidence type="ECO:0000256" key="1">
    <source>
        <dbReference type="ARBA" id="ARBA00007274"/>
    </source>
</evidence>
<keyword evidence="3" id="KW-0677">Repeat</keyword>
<comment type="caution">
    <text evidence="5">The sequence shown here is derived from an EMBL/GenBank/DDBJ whole genome shotgun (WGS) entry which is preliminary data.</text>
</comment>
<dbReference type="Pfam" id="PF00132">
    <property type="entry name" value="Hexapep"/>
    <property type="match status" value="1"/>
</dbReference>
<organism evidence="5 6">
    <name type="scientific">Sphingobium rhizovicinum</name>
    <dbReference type="NCBI Taxonomy" id="432308"/>
    <lineage>
        <taxon>Bacteria</taxon>
        <taxon>Pseudomonadati</taxon>
        <taxon>Pseudomonadota</taxon>
        <taxon>Alphaproteobacteria</taxon>
        <taxon>Sphingomonadales</taxon>
        <taxon>Sphingomonadaceae</taxon>
        <taxon>Sphingobium</taxon>
    </lineage>
</organism>
<dbReference type="CDD" id="cd04647">
    <property type="entry name" value="LbH_MAT_like"/>
    <property type="match status" value="1"/>
</dbReference>
<dbReference type="RefSeq" id="WP_380794804.1">
    <property type="nucleotide sequence ID" value="NZ_JBHRVU010000004.1"/>
</dbReference>